<protein>
    <recommendedName>
        <fullName evidence="3">Growth inhibitor</fullName>
    </recommendedName>
</protein>
<sequence>MKQYNFGDIVLTAYPLVTGSEGKQRPALVLHDLGDDDLLLARITSKNHYKSSYDITVKEWKAAGLLFPSVIRIHKVTTLEKAIMIRTMGKLEKLDQEEVKKAVKNLWNSI</sequence>
<accession>A0A1G2AZW3</accession>
<dbReference type="GO" id="GO:0003677">
    <property type="term" value="F:DNA binding"/>
    <property type="evidence" value="ECO:0007669"/>
    <property type="project" value="InterPro"/>
</dbReference>
<name>A0A1G2AZW3_9BACT</name>
<dbReference type="STRING" id="1798542.A3F54_03585"/>
<dbReference type="Pfam" id="PF02452">
    <property type="entry name" value="PemK_toxin"/>
    <property type="match status" value="1"/>
</dbReference>
<organism evidence="1 2">
    <name type="scientific">Candidatus Kerfeldbacteria bacterium RIFCSPHIGHO2_12_FULL_48_17</name>
    <dbReference type="NCBI Taxonomy" id="1798542"/>
    <lineage>
        <taxon>Bacteria</taxon>
        <taxon>Candidatus Kerfeldiibacteriota</taxon>
    </lineage>
</organism>
<proteinExistence type="predicted"/>
<gene>
    <name evidence="1" type="ORF">A3F54_03585</name>
</gene>
<reference evidence="1 2" key="1">
    <citation type="journal article" date="2016" name="Nat. Commun.">
        <title>Thousands of microbial genomes shed light on interconnected biogeochemical processes in an aquifer system.</title>
        <authorList>
            <person name="Anantharaman K."/>
            <person name="Brown C.T."/>
            <person name="Hug L.A."/>
            <person name="Sharon I."/>
            <person name="Castelle C.J."/>
            <person name="Probst A.J."/>
            <person name="Thomas B.C."/>
            <person name="Singh A."/>
            <person name="Wilkins M.J."/>
            <person name="Karaoz U."/>
            <person name="Brodie E.L."/>
            <person name="Williams K.H."/>
            <person name="Hubbard S.S."/>
            <person name="Banfield J.F."/>
        </authorList>
    </citation>
    <scope>NUCLEOTIDE SEQUENCE [LARGE SCALE GENOMIC DNA]</scope>
</reference>
<dbReference type="Gene3D" id="2.30.30.110">
    <property type="match status" value="1"/>
</dbReference>
<evidence type="ECO:0000313" key="2">
    <source>
        <dbReference type="Proteomes" id="UP000176952"/>
    </source>
</evidence>
<dbReference type="AlphaFoldDB" id="A0A1G2AZW3"/>
<dbReference type="SUPFAM" id="SSF50118">
    <property type="entry name" value="Cell growth inhibitor/plasmid maintenance toxic component"/>
    <property type="match status" value="1"/>
</dbReference>
<dbReference type="InterPro" id="IPR003477">
    <property type="entry name" value="PemK-like"/>
</dbReference>
<dbReference type="InterPro" id="IPR011067">
    <property type="entry name" value="Plasmid_toxin/cell-grow_inhib"/>
</dbReference>
<dbReference type="EMBL" id="MHKD01000040">
    <property type="protein sequence ID" value="OGY81979.1"/>
    <property type="molecule type" value="Genomic_DNA"/>
</dbReference>
<evidence type="ECO:0000313" key="1">
    <source>
        <dbReference type="EMBL" id="OGY81979.1"/>
    </source>
</evidence>
<evidence type="ECO:0008006" key="3">
    <source>
        <dbReference type="Google" id="ProtNLM"/>
    </source>
</evidence>
<dbReference type="Proteomes" id="UP000176952">
    <property type="component" value="Unassembled WGS sequence"/>
</dbReference>
<comment type="caution">
    <text evidence="1">The sequence shown here is derived from an EMBL/GenBank/DDBJ whole genome shotgun (WGS) entry which is preliminary data.</text>
</comment>